<keyword evidence="1" id="KW-0472">Membrane</keyword>
<keyword evidence="1" id="KW-1133">Transmembrane helix</keyword>
<dbReference type="InterPro" id="IPR016181">
    <property type="entry name" value="Acyl_CoA_acyltransferase"/>
</dbReference>
<evidence type="ECO:0000256" key="1">
    <source>
        <dbReference type="SAM" id="Phobius"/>
    </source>
</evidence>
<protein>
    <submittedName>
        <fullName evidence="4">GNAT family N-acetyltransferase</fullName>
        <ecNumber evidence="4">2.3.-.-</ecNumber>
    </submittedName>
</protein>
<dbReference type="Pfam" id="PF01842">
    <property type="entry name" value="ACT"/>
    <property type="match status" value="1"/>
</dbReference>
<dbReference type="Gene3D" id="3.40.630.30">
    <property type="match status" value="1"/>
</dbReference>
<evidence type="ECO:0000259" key="2">
    <source>
        <dbReference type="PROSITE" id="PS51186"/>
    </source>
</evidence>
<dbReference type="PROSITE" id="PS51671">
    <property type="entry name" value="ACT"/>
    <property type="match status" value="1"/>
</dbReference>
<dbReference type="EMBL" id="JBHRWK010000038">
    <property type="protein sequence ID" value="MFC3452694.1"/>
    <property type="molecule type" value="Genomic_DNA"/>
</dbReference>
<dbReference type="Pfam" id="PF00583">
    <property type="entry name" value="Acetyltransf_1"/>
    <property type="match status" value="1"/>
</dbReference>
<evidence type="ECO:0000313" key="5">
    <source>
        <dbReference type="Proteomes" id="UP001595645"/>
    </source>
</evidence>
<dbReference type="SUPFAM" id="SSF55729">
    <property type="entry name" value="Acyl-CoA N-acyltransferases (Nat)"/>
    <property type="match status" value="1"/>
</dbReference>
<comment type="caution">
    <text evidence="4">The sequence shown here is derived from an EMBL/GenBank/DDBJ whole genome shotgun (WGS) entry which is preliminary data.</text>
</comment>
<organism evidence="4 5">
    <name type="scientific">Amycolatopsis speibonae</name>
    <dbReference type="NCBI Taxonomy" id="1450224"/>
    <lineage>
        <taxon>Bacteria</taxon>
        <taxon>Bacillati</taxon>
        <taxon>Actinomycetota</taxon>
        <taxon>Actinomycetes</taxon>
        <taxon>Pseudonocardiales</taxon>
        <taxon>Pseudonocardiaceae</taxon>
        <taxon>Amycolatopsis</taxon>
    </lineage>
</organism>
<evidence type="ECO:0000313" key="4">
    <source>
        <dbReference type="EMBL" id="MFC3452694.1"/>
    </source>
</evidence>
<dbReference type="RefSeq" id="WP_378241462.1">
    <property type="nucleotide sequence ID" value="NZ_JBHRWK010000038.1"/>
</dbReference>
<dbReference type="SUPFAM" id="SSF55021">
    <property type="entry name" value="ACT-like"/>
    <property type="match status" value="1"/>
</dbReference>
<feature type="transmembrane region" description="Helical" evidence="1">
    <location>
        <begin position="50"/>
        <end position="69"/>
    </location>
</feature>
<dbReference type="Proteomes" id="UP001595645">
    <property type="component" value="Unassembled WGS sequence"/>
</dbReference>
<dbReference type="GO" id="GO:0016746">
    <property type="term" value="F:acyltransferase activity"/>
    <property type="evidence" value="ECO:0007669"/>
    <property type="project" value="UniProtKB-KW"/>
</dbReference>
<keyword evidence="1" id="KW-0812">Transmembrane</keyword>
<sequence>MNESEVRSETAKAAKTSMSRELIELAALFIAAGVAHLFVSMLSLNSVGPVVLFALGLLLIATAALRRWWTHRPRAKVTRVVADELPPPPGGAWRIRATVRDVPGSLAAVTAALAAHRYDIVSMQVLAVPDGVVDEFLLRAPAGVTAADIAAVTQLGGGKEVRVVPADVHEFVDLPTRVLTIAAQAAGPPADSAQLLRAVLGDCVITPQQTKGRPRAQGSGECVEGTSMRLVAPDGGLMMVTRPPLPFTLVEFARAKAVLDLKRCLAGAPITTTTLRLAAGTEVAIRPVTPGDAAAIEEMHERCSAESRGRRYGRERPPAFERLLEHKGTRTLLAETLADGVIAVATLRKRGRCAEVGILVEDQWQGRRIGTALLCRLITLARIDGCVALVAIAQEANTAMIRAMWRAGAQTDHVEPDLTHLTVYLNARSGVPGPRPGDIGLQ</sequence>
<keyword evidence="4" id="KW-0012">Acyltransferase</keyword>
<feature type="transmembrane region" description="Helical" evidence="1">
    <location>
        <begin position="22"/>
        <end position="44"/>
    </location>
</feature>
<dbReference type="InterPro" id="IPR045865">
    <property type="entry name" value="ACT-like_dom_sf"/>
</dbReference>
<dbReference type="EC" id="2.3.-.-" evidence="4"/>
<keyword evidence="5" id="KW-1185">Reference proteome</keyword>
<name>A0ABV7P0S4_9PSEU</name>
<feature type="domain" description="N-acetyltransferase" evidence="2">
    <location>
        <begin position="283"/>
        <end position="428"/>
    </location>
</feature>
<proteinExistence type="predicted"/>
<gene>
    <name evidence="4" type="ORF">ACFOSH_24935</name>
</gene>
<dbReference type="PROSITE" id="PS51186">
    <property type="entry name" value="GNAT"/>
    <property type="match status" value="1"/>
</dbReference>
<accession>A0ABV7P0S4</accession>
<dbReference type="InterPro" id="IPR002912">
    <property type="entry name" value="ACT_dom"/>
</dbReference>
<keyword evidence="4" id="KW-0808">Transferase</keyword>
<dbReference type="CDD" id="cd04301">
    <property type="entry name" value="NAT_SF"/>
    <property type="match status" value="1"/>
</dbReference>
<feature type="domain" description="ACT" evidence="3">
    <location>
        <begin position="94"/>
        <end position="169"/>
    </location>
</feature>
<evidence type="ECO:0000259" key="3">
    <source>
        <dbReference type="PROSITE" id="PS51671"/>
    </source>
</evidence>
<reference evidence="5" key="1">
    <citation type="journal article" date="2019" name="Int. J. Syst. Evol. Microbiol.">
        <title>The Global Catalogue of Microorganisms (GCM) 10K type strain sequencing project: providing services to taxonomists for standard genome sequencing and annotation.</title>
        <authorList>
            <consortium name="The Broad Institute Genomics Platform"/>
            <consortium name="The Broad Institute Genome Sequencing Center for Infectious Disease"/>
            <person name="Wu L."/>
            <person name="Ma J."/>
        </authorList>
    </citation>
    <scope>NUCLEOTIDE SEQUENCE [LARGE SCALE GENOMIC DNA]</scope>
    <source>
        <strain evidence="5">CGMCC 4.7676</strain>
    </source>
</reference>
<dbReference type="InterPro" id="IPR000182">
    <property type="entry name" value="GNAT_dom"/>
</dbReference>